<organism evidence="2 3">
    <name type="scientific">Bombus impatiens</name>
    <name type="common">Bumblebee</name>
    <dbReference type="NCBI Taxonomy" id="132113"/>
    <lineage>
        <taxon>Eukaryota</taxon>
        <taxon>Metazoa</taxon>
        <taxon>Ecdysozoa</taxon>
        <taxon>Arthropoda</taxon>
        <taxon>Hexapoda</taxon>
        <taxon>Insecta</taxon>
        <taxon>Pterygota</taxon>
        <taxon>Neoptera</taxon>
        <taxon>Endopterygota</taxon>
        <taxon>Hymenoptera</taxon>
        <taxon>Apocrita</taxon>
        <taxon>Aculeata</taxon>
        <taxon>Apoidea</taxon>
        <taxon>Anthophila</taxon>
        <taxon>Apidae</taxon>
        <taxon>Bombus</taxon>
        <taxon>Pyrobombus</taxon>
    </lineage>
</organism>
<dbReference type="OrthoDB" id="6819088at2759"/>
<name>A0A6P3V5E6_BOMIM</name>
<dbReference type="GeneID" id="100742238"/>
<evidence type="ECO:0000256" key="1">
    <source>
        <dbReference type="SAM" id="MobiDB-lite"/>
    </source>
</evidence>
<dbReference type="RefSeq" id="XP_012248667.1">
    <property type="nucleotide sequence ID" value="XM_012393244.3"/>
</dbReference>
<feature type="region of interest" description="Disordered" evidence="1">
    <location>
        <begin position="41"/>
        <end position="82"/>
    </location>
</feature>
<sequence length="163" mass="18108">MALSIALPLSGLEAEHFTSVGAKDLYEQGLRTLNGISGPISPSTASESSGICSLVPSNESPTPDQTSDSSRPETPEEEEAPIRIFYRERDILNLGANLREPFWQMRVPTTPRYDYKSFIENRSVYYRFVGEQGPTKDYPTVSLPILSTENDYCCNKVGSSTFQ</sequence>
<reference evidence="3" key="1">
    <citation type="submission" date="2025-08" db="UniProtKB">
        <authorList>
            <consortium name="RefSeq"/>
        </authorList>
    </citation>
    <scope>IDENTIFICATION</scope>
</reference>
<protein>
    <submittedName>
        <fullName evidence="3">Uncharacterized protein LOC100742238 isoform X1</fullName>
    </submittedName>
</protein>
<keyword evidence="2" id="KW-1185">Reference proteome</keyword>
<evidence type="ECO:0000313" key="3">
    <source>
        <dbReference type="RefSeq" id="XP_012248667.1"/>
    </source>
</evidence>
<dbReference type="AlphaFoldDB" id="A0A6P3V5E6"/>
<evidence type="ECO:0000313" key="2">
    <source>
        <dbReference type="Proteomes" id="UP000515180"/>
    </source>
</evidence>
<accession>A0A6P3V5E6</accession>
<gene>
    <name evidence="3" type="primary">LOC100742238</name>
</gene>
<proteinExistence type="predicted"/>
<feature type="compositionally biased region" description="Polar residues" evidence="1">
    <location>
        <begin position="41"/>
        <end position="69"/>
    </location>
</feature>
<dbReference type="Proteomes" id="UP000515180">
    <property type="component" value="Unplaced"/>
</dbReference>